<evidence type="ECO:0000313" key="2">
    <source>
        <dbReference type="EMBL" id="KOM33686.1"/>
    </source>
</evidence>
<dbReference type="PANTHER" id="PTHR36393">
    <property type="entry name" value="SULFATE ADENYLYLTRANSFERASE SUBUNIT"/>
    <property type="match status" value="1"/>
</dbReference>
<gene>
    <name evidence="2" type="ORF">LR48_Vigan01g324200</name>
</gene>
<name>A0A0L9TT61_PHAAN</name>
<dbReference type="Proteomes" id="UP000053144">
    <property type="component" value="Chromosome 1"/>
</dbReference>
<sequence>MGNPGNTRVSLSWLCCVSEYSIIFSNNGTVFSLLLANPNKVDFEESNYDLFCVVGAIPYSVQQAPSGLEQARKALEGALSGKKNEFDKWDKEIKRREELGGGGDSGGGGWFGWGGRFGDDNFWQEAKQAGLTILALVLVYLLVAKGDLFLAIILNPLLYTLRVVRNGFSFVTSKVLKNTSTSNQADFDGLSKKKSYQQTSAKENVVRKWGSD</sequence>
<proteinExistence type="predicted"/>
<keyword evidence="1" id="KW-0812">Transmembrane</keyword>
<evidence type="ECO:0000313" key="3">
    <source>
        <dbReference type="Proteomes" id="UP000053144"/>
    </source>
</evidence>
<keyword evidence="1" id="KW-0472">Membrane</keyword>
<protein>
    <submittedName>
        <fullName evidence="2">Uncharacterized protein</fullName>
    </submittedName>
</protein>
<keyword evidence="1" id="KW-1133">Transmembrane helix</keyword>
<accession>A0A0L9TT61</accession>
<dbReference type="AlphaFoldDB" id="A0A0L9TT61"/>
<evidence type="ECO:0000256" key="1">
    <source>
        <dbReference type="SAM" id="Phobius"/>
    </source>
</evidence>
<dbReference type="STRING" id="3914.A0A0L9TT61"/>
<dbReference type="OMA" id="MGRQASK"/>
<feature type="transmembrane region" description="Helical" evidence="1">
    <location>
        <begin position="131"/>
        <end position="154"/>
    </location>
</feature>
<organism evidence="2 3">
    <name type="scientific">Phaseolus angularis</name>
    <name type="common">Azuki bean</name>
    <name type="synonym">Vigna angularis</name>
    <dbReference type="NCBI Taxonomy" id="3914"/>
    <lineage>
        <taxon>Eukaryota</taxon>
        <taxon>Viridiplantae</taxon>
        <taxon>Streptophyta</taxon>
        <taxon>Embryophyta</taxon>
        <taxon>Tracheophyta</taxon>
        <taxon>Spermatophyta</taxon>
        <taxon>Magnoliopsida</taxon>
        <taxon>eudicotyledons</taxon>
        <taxon>Gunneridae</taxon>
        <taxon>Pentapetalae</taxon>
        <taxon>rosids</taxon>
        <taxon>fabids</taxon>
        <taxon>Fabales</taxon>
        <taxon>Fabaceae</taxon>
        <taxon>Papilionoideae</taxon>
        <taxon>50 kb inversion clade</taxon>
        <taxon>NPAAA clade</taxon>
        <taxon>indigoferoid/millettioid clade</taxon>
        <taxon>Phaseoleae</taxon>
        <taxon>Vigna</taxon>
    </lineage>
</organism>
<dbReference type="PANTHER" id="PTHR36393:SF1">
    <property type="entry name" value="SULFATE ADENYLYLTRANSFERASE SUBUNIT"/>
    <property type="match status" value="1"/>
</dbReference>
<dbReference type="EMBL" id="CM003371">
    <property type="protein sequence ID" value="KOM33686.1"/>
    <property type="molecule type" value="Genomic_DNA"/>
</dbReference>
<dbReference type="Gramene" id="KOM33686">
    <property type="protein sequence ID" value="KOM33686"/>
    <property type="gene ID" value="LR48_Vigan01g324200"/>
</dbReference>
<reference evidence="3" key="1">
    <citation type="journal article" date="2015" name="Proc. Natl. Acad. Sci. U.S.A.">
        <title>Genome sequencing of adzuki bean (Vigna angularis) provides insight into high starch and low fat accumulation and domestication.</title>
        <authorList>
            <person name="Yang K."/>
            <person name="Tian Z."/>
            <person name="Chen C."/>
            <person name="Luo L."/>
            <person name="Zhao B."/>
            <person name="Wang Z."/>
            <person name="Yu L."/>
            <person name="Li Y."/>
            <person name="Sun Y."/>
            <person name="Li W."/>
            <person name="Chen Y."/>
            <person name="Li Y."/>
            <person name="Zhang Y."/>
            <person name="Ai D."/>
            <person name="Zhao J."/>
            <person name="Shang C."/>
            <person name="Ma Y."/>
            <person name="Wu B."/>
            <person name="Wang M."/>
            <person name="Gao L."/>
            <person name="Sun D."/>
            <person name="Zhang P."/>
            <person name="Guo F."/>
            <person name="Wang W."/>
            <person name="Li Y."/>
            <person name="Wang J."/>
            <person name="Varshney R.K."/>
            <person name="Wang J."/>
            <person name="Ling H.Q."/>
            <person name="Wan P."/>
        </authorList>
    </citation>
    <scope>NUCLEOTIDE SEQUENCE</scope>
    <source>
        <strain evidence="3">cv. Jingnong 6</strain>
    </source>
</reference>